<keyword evidence="3" id="KW-0540">Nuclease</keyword>
<comment type="similarity">
    <text evidence="2">In the central section; belongs to the CRISPR-associated helicase Cas3 family.</text>
</comment>
<evidence type="ECO:0000259" key="10">
    <source>
        <dbReference type="PROSITE" id="PS51643"/>
    </source>
</evidence>
<feature type="domain" description="HD Cas3-type" evidence="10">
    <location>
        <begin position="46"/>
        <end position="241"/>
    </location>
</feature>
<dbReference type="GO" id="GO:0016787">
    <property type="term" value="F:hydrolase activity"/>
    <property type="evidence" value="ECO:0007669"/>
    <property type="project" value="UniProtKB-KW"/>
</dbReference>
<dbReference type="InterPro" id="IPR054712">
    <property type="entry name" value="Cas3-like_dom"/>
</dbReference>
<dbReference type="AlphaFoldDB" id="A0A0A1WBF2"/>
<keyword evidence="7" id="KW-0347">Helicase</keyword>
<dbReference type="OrthoDB" id="9810236at2"/>
<accession>A0A0A1WBF2</accession>
<proteinExistence type="inferred from homology"/>
<dbReference type="InterPro" id="IPR014001">
    <property type="entry name" value="Helicase_ATP-bd"/>
</dbReference>
<dbReference type="Gene3D" id="1.10.3210.30">
    <property type="match status" value="1"/>
</dbReference>
<reference evidence="11 12" key="1">
    <citation type="submission" date="2014-11" db="EMBL/GenBank/DDBJ databases">
        <title>Whole genome shotgun sequence of Sphingomonas parapaucimobilis NBRC 15100.</title>
        <authorList>
            <person name="Katano-Makiyama Y."/>
            <person name="Hosoyama A."/>
            <person name="Hashimoto M."/>
            <person name="Hosoyama Y."/>
            <person name="Noguchi M."/>
            <person name="Numata M."/>
            <person name="Tsuchikane K."/>
            <person name="Hirakata S."/>
            <person name="Uohara A."/>
            <person name="Shimodaira J."/>
            <person name="Ohji S."/>
            <person name="Ichikawa N."/>
            <person name="Kimura A."/>
            <person name="Yamazoe A."/>
            <person name="Fujita N."/>
        </authorList>
    </citation>
    <scope>NUCLEOTIDE SEQUENCE [LARGE SCALE GENOMIC DNA]</scope>
    <source>
        <strain evidence="11 12">NBRC 15100</strain>
    </source>
</reference>
<dbReference type="GO" id="GO:0003723">
    <property type="term" value="F:RNA binding"/>
    <property type="evidence" value="ECO:0007669"/>
    <property type="project" value="TreeGrafter"/>
</dbReference>
<sequence>MHYSRGQGLRRILRSLVFRAGVRRVGEKAMNGAETWAKLARHDDGTLAAILPLLDHCLDVGAALDAILPVWRPSLEEAAGRPLTAQDVARLIVLAALHDMGKANRGFQARIDPAVRQVVGHTGPVAAVLRHSTLRQGPAARALMEIIQGWGAEQHLAAVMAHHGRPLAEFHRDAGKNTDCWTRHVGHWQPQGNDDPAIAVVRLIDALRARWPLAWEAGPKLPDAPCFVALFAGLVTLADWLGSDTKRFPVAEPHGADRDAWRDVQAPEAAAARGFTPLDTPSAGFEALFGNTPYVFQTEAAAADLGPVALIEAETGSGKTEAALWRWVEMRRRGEVDGLFFALPTRSAAVQLHARVNMAIKTLWGEGAPPAVLAVPGYLQAGDAQGQALPGYEVRWDGGEPGGAEDARWAAERANRFLAARVAVGTIDQALLAALPVKHALFRASALARSLLVVDEVHASDAYMTGLLERLLDQHVAVGGRALLLSATLGAAARARLLKTPVASLAEAEALPYPALSGIGSSPRPAMASGAVQKHVRIETAGLIADPDAIARCAVAAAQGGAAVLVVRNSVAGAVAVAQAVAALAPDLAFRVEGVATLHHGRFAATDRRLLDRAVEDAFGKRRSAGGRILVGTQTLEQSLDIDADFLITDLAPMDVLLQRIGRLHRHARDDRGAFGQARVLVLRPEERDLTPWLDARRRERHGLGNVYPNLLHLEATLRLLEERPDIAIPRDNRLLVERALHPHALAVIQQEGGAAWINHGNTLAGGVVADGSRASAVALDLSRRFDELVFPDDMTDVTTRLGARDLLLDLDAPLSGPFGTEITRIALPGWMVGKASPGAPVERLDDHRFRFAGRDYLYDQWGLRPEA</sequence>
<dbReference type="PROSITE" id="PS51643">
    <property type="entry name" value="HD_CAS3"/>
    <property type="match status" value="1"/>
</dbReference>
<keyword evidence="9" id="KW-0051">Antiviral defense</keyword>
<dbReference type="eggNOG" id="COG1203">
    <property type="taxonomic scope" value="Bacteria"/>
</dbReference>
<dbReference type="InterPro" id="IPR038257">
    <property type="entry name" value="CRISPR-assoc_Cas3_HD_sf"/>
</dbReference>
<dbReference type="InterPro" id="IPR027417">
    <property type="entry name" value="P-loop_NTPase"/>
</dbReference>
<evidence type="ECO:0000313" key="11">
    <source>
        <dbReference type="EMBL" id="GAM02301.1"/>
    </source>
</evidence>
<keyword evidence="8" id="KW-0067">ATP-binding</keyword>
<dbReference type="CDD" id="cd17930">
    <property type="entry name" value="DEXHc_cas3"/>
    <property type="match status" value="1"/>
</dbReference>
<keyword evidence="5" id="KW-0547">Nucleotide-binding</keyword>
<dbReference type="PANTHER" id="PTHR47963">
    <property type="entry name" value="DEAD-BOX ATP-DEPENDENT RNA HELICASE 47, MITOCHONDRIAL"/>
    <property type="match status" value="1"/>
</dbReference>
<evidence type="ECO:0000256" key="2">
    <source>
        <dbReference type="ARBA" id="ARBA00009046"/>
    </source>
</evidence>
<dbReference type="GO" id="GO:0004518">
    <property type="term" value="F:nuclease activity"/>
    <property type="evidence" value="ECO:0007669"/>
    <property type="project" value="UniProtKB-KW"/>
</dbReference>
<dbReference type="Proteomes" id="UP000032305">
    <property type="component" value="Unassembled WGS sequence"/>
</dbReference>
<protein>
    <submittedName>
        <fullName evidence="11">Putative CRISPR-associated helicase Cas3</fullName>
    </submittedName>
</protein>
<dbReference type="SUPFAM" id="SSF52540">
    <property type="entry name" value="P-loop containing nucleoside triphosphate hydrolases"/>
    <property type="match status" value="1"/>
</dbReference>
<dbReference type="GO" id="GO:0005524">
    <property type="term" value="F:ATP binding"/>
    <property type="evidence" value="ECO:0007669"/>
    <property type="project" value="UniProtKB-KW"/>
</dbReference>
<evidence type="ECO:0000313" key="12">
    <source>
        <dbReference type="Proteomes" id="UP000032305"/>
    </source>
</evidence>
<dbReference type="InterPro" id="IPR006483">
    <property type="entry name" value="CRISPR-assoc_Cas3_HD"/>
</dbReference>
<dbReference type="NCBIfam" id="TIGR01587">
    <property type="entry name" value="cas3_core"/>
    <property type="match status" value="1"/>
</dbReference>
<dbReference type="Pfam" id="PF13245">
    <property type="entry name" value="AAA_19"/>
    <property type="match status" value="1"/>
</dbReference>
<dbReference type="EMBL" id="BBPI01000076">
    <property type="protein sequence ID" value="GAM02301.1"/>
    <property type="molecule type" value="Genomic_DNA"/>
</dbReference>
<gene>
    <name evidence="11" type="ORF">SP5_076_00830</name>
</gene>
<dbReference type="Pfam" id="PF22590">
    <property type="entry name" value="Cas3-like_C_2"/>
    <property type="match status" value="1"/>
</dbReference>
<name>A0A0A1WBF2_9SPHN</name>
<keyword evidence="4" id="KW-0479">Metal-binding</keyword>
<evidence type="ECO:0000256" key="3">
    <source>
        <dbReference type="ARBA" id="ARBA00022722"/>
    </source>
</evidence>
<dbReference type="Gene3D" id="3.40.50.300">
    <property type="entry name" value="P-loop containing nucleotide triphosphate hydrolases"/>
    <property type="match status" value="2"/>
</dbReference>
<comment type="caution">
    <text evidence="11">The sequence shown here is derived from an EMBL/GenBank/DDBJ whole genome shotgun (WGS) entry which is preliminary data.</text>
</comment>
<dbReference type="SMART" id="SM00487">
    <property type="entry name" value="DEXDc"/>
    <property type="match status" value="1"/>
</dbReference>
<dbReference type="CDD" id="cd09641">
    <property type="entry name" value="Cas3''_I"/>
    <property type="match status" value="1"/>
</dbReference>
<dbReference type="GO" id="GO:0003724">
    <property type="term" value="F:RNA helicase activity"/>
    <property type="evidence" value="ECO:0007669"/>
    <property type="project" value="TreeGrafter"/>
</dbReference>
<keyword evidence="6" id="KW-0378">Hydrolase</keyword>
<evidence type="ECO:0000256" key="1">
    <source>
        <dbReference type="ARBA" id="ARBA00006847"/>
    </source>
</evidence>
<evidence type="ECO:0000256" key="4">
    <source>
        <dbReference type="ARBA" id="ARBA00022723"/>
    </source>
</evidence>
<dbReference type="NCBIfam" id="TIGR01596">
    <property type="entry name" value="cas3_HD"/>
    <property type="match status" value="1"/>
</dbReference>
<dbReference type="InterPro" id="IPR006474">
    <property type="entry name" value="Helicase_Cas3_CRISPR-ass_core"/>
</dbReference>
<evidence type="ECO:0000256" key="5">
    <source>
        <dbReference type="ARBA" id="ARBA00022741"/>
    </source>
</evidence>
<organism evidence="11 12">
    <name type="scientific">Sphingomonas parapaucimobilis NBRC 15100</name>
    <dbReference type="NCBI Taxonomy" id="1219049"/>
    <lineage>
        <taxon>Bacteria</taxon>
        <taxon>Pseudomonadati</taxon>
        <taxon>Pseudomonadota</taxon>
        <taxon>Alphaproteobacteria</taxon>
        <taxon>Sphingomonadales</taxon>
        <taxon>Sphingomonadaceae</taxon>
        <taxon>Sphingomonas</taxon>
    </lineage>
</organism>
<evidence type="ECO:0000256" key="9">
    <source>
        <dbReference type="ARBA" id="ARBA00023118"/>
    </source>
</evidence>
<dbReference type="GO" id="GO:0046872">
    <property type="term" value="F:metal ion binding"/>
    <property type="evidence" value="ECO:0007669"/>
    <property type="project" value="UniProtKB-KW"/>
</dbReference>
<dbReference type="Pfam" id="PF18019">
    <property type="entry name" value="Cas3_HD"/>
    <property type="match status" value="1"/>
</dbReference>
<dbReference type="PANTHER" id="PTHR47963:SF9">
    <property type="entry name" value="CRISPR-ASSOCIATED ENDONUCLEASE_HELICASE CAS3"/>
    <property type="match status" value="1"/>
</dbReference>
<comment type="similarity">
    <text evidence="1">In the N-terminal section; belongs to the CRISPR-associated nuclease Cas3-HD family.</text>
</comment>
<dbReference type="InterPro" id="IPR050547">
    <property type="entry name" value="DEAD_box_RNA_helicases"/>
</dbReference>
<evidence type="ECO:0000256" key="6">
    <source>
        <dbReference type="ARBA" id="ARBA00022801"/>
    </source>
</evidence>
<keyword evidence="12" id="KW-1185">Reference proteome</keyword>
<evidence type="ECO:0000256" key="7">
    <source>
        <dbReference type="ARBA" id="ARBA00022806"/>
    </source>
</evidence>
<dbReference type="GO" id="GO:0051607">
    <property type="term" value="P:defense response to virus"/>
    <property type="evidence" value="ECO:0007669"/>
    <property type="project" value="UniProtKB-KW"/>
</dbReference>
<evidence type="ECO:0000256" key="8">
    <source>
        <dbReference type="ARBA" id="ARBA00022840"/>
    </source>
</evidence>